<keyword evidence="3" id="KW-1133">Transmembrane helix</keyword>
<evidence type="ECO:0000259" key="5">
    <source>
        <dbReference type="SMART" id="SM00421"/>
    </source>
</evidence>
<evidence type="ECO:0000256" key="1">
    <source>
        <dbReference type="ARBA" id="ARBA00022553"/>
    </source>
</evidence>
<dbReference type="PANTHER" id="PTHR43547">
    <property type="entry name" value="TWO-COMPONENT HISTIDINE KINASE"/>
    <property type="match status" value="1"/>
</dbReference>
<feature type="coiled-coil region" evidence="2">
    <location>
        <begin position="799"/>
        <end position="826"/>
    </location>
</feature>
<dbReference type="Gene3D" id="1.10.10.10">
    <property type="entry name" value="Winged helix-like DNA-binding domain superfamily/Winged helix DNA-binding domain"/>
    <property type="match status" value="1"/>
</dbReference>
<dbReference type="EMBL" id="SGXA01000002">
    <property type="protein sequence ID" value="RZS72651.1"/>
    <property type="molecule type" value="Genomic_DNA"/>
</dbReference>
<sequence>MKTLLCALFCLLLTSLQGQNQIGLPQIVNYHSYDYKAGVQNWAIGQDVNGMLYFGNSEGLLCFDGKFWKRYKLPNQTVIRSLKIDASGRIFIGGQAEIGYFFPDASGKLRYTSLNALLPEEERRFADIWNLVVVGDQVFFRSRAKIIQYKDGLMNVFKPGTTWDFMGEAGNRVYAQEGGKGILMYDNGVWRPVCNHPVLDQTPITSMMEYGKDTILVATMRNGLFLLYDNTLVPKKTMADDVFRNDRLYCTAIVNSNWFAFGTNSAGVVILNKEGEHIQTYSYREGLQKNNVRSLMLDRNRNLWIGLDDGIDQLSINSAVKFIYPDKTKQVTGYATRFYQNKLYIGTSNGLYAAPVNPGISDFSQAAGSFTEVQNTTGQVWNLDEINDHLFIGHEDGGMIVKNNSAQKIYKTAGSWLFKPTSPVYPTSNIIAGTYTGLRLISFVNDQFKDRGNIQGLMESLRFMSFDNNTRTLWASHPNRGIFRILLSPDFASIAQMKLYGSRDGLPDDNGNYIFRVKNRVVCTSVDGIYEFDPARNRFQVSPNLNAILKGMNIQYLHEDSKGNLWFISNKRLGIVDFHKPANGWNYSIQYFPELDGLVLAGYESIYPLNEENIFIAANKGIIHLNYKKYCEQQNKPDILLSQVKAEGKRDSILFGGHALEGGTVVPFKANSVQSLPAHLNSLHFEYSSTLFEQLRNIEFSYILRGFDKEWSHWSSRSEKDYTNLPPGSYTFSVKARNNRRNESGIVNYNFKVNRAWYNSYWIFTLYILIALSTVYQMLRWQQRKHRKEREHQRYLHQLELDRNEKEIVELKNQKLETDLNFKNRELLTMTINLVQRGEVLKKIREIISSLIKKESPSDNAASHKNLLRLIREVEKSNEDWDKFAIHFNSVNMDFFNTLKAMYPILTPNELKLCAYLRMNLSSKEIAQLLNITAKGVEVARYRLRRKLGLQPDVNLADFLAGLSSSKSI</sequence>
<dbReference type="Proteomes" id="UP000293874">
    <property type="component" value="Unassembled WGS sequence"/>
</dbReference>
<dbReference type="AlphaFoldDB" id="A0A4V2F175"/>
<dbReference type="InterPro" id="IPR036388">
    <property type="entry name" value="WH-like_DNA-bd_sf"/>
</dbReference>
<dbReference type="InterPro" id="IPR011123">
    <property type="entry name" value="Y_Y_Y"/>
</dbReference>
<dbReference type="SUPFAM" id="SSF63829">
    <property type="entry name" value="Calcium-dependent phosphotriesterase"/>
    <property type="match status" value="1"/>
</dbReference>
<dbReference type="GO" id="GO:0003677">
    <property type="term" value="F:DNA binding"/>
    <property type="evidence" value="ECO:0007669"/>
    <property type="project" value="InterPro"/>
</dbReference>
<keyword evidence="4" id="KW-0732">Signal</keyword>
<keyword evidence="3" id="KW-0472">Membrane</keyword>
<proteinExistence type="predicted"/>
<evidence type="ECO:0000256" key="4">
    <source>
        <dbReference type="SAM" id="SignalP"/>
    </source>
</evidence>
<organism evidence="6 7">
    <name type="scientific">Pseudobacter ginsenosidimutans</name>
    <dbReference type="NCBI Taxonomy" id="661488"/>
    <lineage>
        <taxon>Bacteria</taxon>
        <taxon>Pseudomonadati</taxon>
        <taxon>Bacteroidota</taxon>
        <taxon>Chitinophagia</taxon>
        <taxon>Chitinophagales</taxon>
        <taxon>Chitinophagaceae</taxon>
        <taxon>Pseudobacter</taxon>
    </lineage>
</organism>
<feature type="chain" id="PRO_5020666495" evidence="4">
    <location>
        <begin position="21"/>
        <end position="969"/>
    </location>
</feature>
<name>A0A4V2F175_9BACT</name>
<dbReference type="Gene3D" id="2.130.10.10">
    <property type="entry name" value="YVTN repeat-like/Quinoprotein amine dehydrogenase"/>
    <property type="match status" value="2"/>
</dbReference>
<keyword evidence="2" id="KW-0175">Coiled coil</keyword>
<evidence type="ECO:0000256" key="2">
    <source>
        <dbReference type="SAM" id="Coils"/>
    </source>
</evidence>
<evidence type="ECO:0000256" key="3">
    <source>
        <dbReference type="SAM" id="Phobius"/>
    </source>
</evidence>
<dbReference type="SMART" id="SM00421">
    <property type="entry name" value="HTH_LUXR"/>
    <property type="match status" value="1"/>
</dbReference>
<comment type="caution">
    <text evidence="6">The sequence shown here is derived from an EMBL/GenBank/DDBJ whole genome shotgun (WGS) entry which is preliminary data.</text>
</comment>
<feature type="transmembrane region" description="Helical" evidence="3">
    <location>
        <begin position="761"/>
        <end position="779"/>
    </location>
</feature>
<evidence type="ECO:0000313" key="7">
    <source>
        <dbReference type="Proteomes" id="UP000293874"/>
    </source>
</evidence>
<dbReference type="RefSeq" id="WP_130543047.1">
    <property type="nucleotide sequence ID" value="NZ_CP042431.1"/>
</dbReference>
<dbReference type="InterPro" id="IPR000792">
    <property type="entry name" value="Tscrpt_reg_LuxR_C"/>
</dbReference>
<protein>
    <submittedName>
        <fullName evidence="6">Regulatory LuxR family protein</fullName>
    </submittedName>
</protein>
<reference evidence="6 7" key="1">
    <citation type="submission" date="2019-02" db="EMBL/GenBank/DDBJ databases">
        <title>Genomic Encyclopedia of Type Strains, Phase IV (KMG-IV): sequencing the most valuable type-strain genomes for metagenomic binning, comparative biology and taxonomic classification.</title>
        <authorList>
            <person name="Goeker M."/>
        </authorList>
    </citation>
    <scope>NUCLEOTIDE SEQUENCE [LARGE SCALE GENOMIC DNA]</scope>
    <source>
        <strain evidence="6 7">DSM 18116</strain>
    </source>
</reference>
<dbReference type="GO" id="GO:0000155">
    <property type="term" value="F:phosphorelay sensor kinase activity"/>
    <property type="evidence" value="ECO:0007669"/>
    <property type="project" value="TreeGrafter"/>
</dbReference>
<dbReference type="PANTHER" id="PTHR43547:SF2">
    <property type="entry name" value="HYBRID SIGNAL TRANSDUCTION HISTIDINE KINASE C"/>
    <property type="match status" value="1"/>
</dbReference>
<keyword evidence="1" id="KW-0597">Phosphoprotein</keyword>
<dbReference type="Gene3D" id="2.60.40.10">
    <property type="entry name" value="Immunoglobulins"/>
    <property type="match status" value="1"/>
</dbReference>
<dbReference type="GO" id="GO:0006355">
    <property type="term" value="P:regulation of DNA-templated transcription"/>
    <property type="evidence" value="ECO:0007669"/>
    <property type="project" value="InterPro"/>
</dbReference>
<gene>
    <name evidence="6" type="ORF">EV199_4574</name>
</gene>
<feature type="signal peptide" evidence="4">
    <location>
        <begin position="1"/>
        <end position="20"/>
    </location>
</feature>
<keyword evidence="7" id="KW-1185">Reference proteome</keyword>
<accession>A0A4V2F175</accession>
<dbReference type="InterPro" id="IPR015943">
    <property type="entry name" value="WD40/YVTN_repeat-like_dom_sf"/>
</dbReference>
<evidence type="ECO:0000313" key="6">
    <source>
        <dbReference type="EMBL" id="RZS72651.1"/>
    </source>
</evidence>
<dbReference type="Pfam" id="PF07495">
    <property type="entry name" value="Y_Y_Y"/>
    <property type="match status" value="1"/>
</dbReference>
<feature type="domain" description="HTH luxR-type" evidence="5">
    <location>
        <begin position="903"/>
        <end position="960"/>
    </location>
</feature>
<dbReference type="OrthoDB" id="9809670at2"/>
<dbReference type="InterPro" id="IPR016032">
    <property type="entry name" value="Sig_transdc_resp-reg_C-effctor"/>
</dbReference>
<dbReference type="SUPFAM" id="SSF46894">
    <property type="entry name" value="C-terminal effector domain of the bipartite response regulators"/>
    <property type="match status" value="1"/>
</dbReference>
<dbReference type="Pfam" id="PF00196">
    <property type="entry name" value="GerE"/>
    <property type="match status" value="1"/>
</dbReference>
<dbReference type="SUPFAM" id="SSF101898">
    <property type="entry name" value="NHL repeat"/>
    <property type="match status" value="1"/>
</dbReference>
<dbReference type="InterPro" id="IPR013783">
    <property type="entry name" value="Ig-like_fold"/>
</dbReference>
<keyword evidence="3" id="KW-0812">Transmembrane</keyword>